<sequence>MINSPRCTPRLSLALCMVLPPAALMPLLCALSGVGYPDLGRSSDALWQVVVPLEALTLLWLLGVTRWAGWWPGLAQVGPAPALPRVFWLLPGVWGAVCGQRLLSVAWSALPASEVATLLLATALVGLSEELLFRGLVVWGALGGRAWRPWLETRALWVSAIAFGLYHLPNAASGQDLALTGVQVAVATLMGAVFYLARRLSGGLALPVLMHWGWDFSTFALLRTGAATPPAGPWAWAGATLSGVLATGALATLLWFSLRARRSGV</sequence>
<keyword evidence="3" id="KW-0482">Metalloprotease</keyword>
<dbReference type="PANTHER" id="PTHR36435">
    <property type="entry name" value="SLR1288 PROTEIN"/>
    <property type="match status" value="1"/>
</dbReference>
<dbReference type="Proteomes" id="UP001528673">
    <property type="component" value="Unassembled WGS sequence"/>
</dbReference>
<dbReference type="PANTHER" id="PTHR36435:SF1">
    <property type="entry name" value="CAAX AMINO TERMINAL PROTEASE FAMILY PROTEIN"/>
    <property type="match status" value="1"/>
</dbReference>
<feature type="domain" description="CAAX prenyl protease 2/Lysostaphin resistance protein A-like" evidence="2">
    <location>
        <begin position="113"/>
        <end position="216"/>
    </location>
</feature>
<dbReference type="RefSeq" id="WP_273948776.1">
    <property type="nucleotide sequence ID" value="NZ_JAQSIP010000001.1"/>
</dbReference>
<accession>A0ABT5MUS2</accession>
<dbReference type="GO" id="GO:0008237">
    <property type="term" value="F:metallopeptidase activity"/>
    <property type="evidence" value="ECO:0007669"/>
    <property type="project" value="UniProtKB-KW"/>
</dbReference>
<proteinExistence type="predicted"/>
<evidence type="ECO:0000259" key="2">
    <source>
        <dbReference type="Pfam" id="PF02517"/>
    </source>
</evidence>
<dbReference type="Pfam" id="PF02517">
    <property type="entry name" value="Rce1-like"/>
    <property type="match status" value="1"/>
</dbReference>
<feature type="transmembrane region" description="Helical" evidence="1">
    <location>
        <begin position="12"/>
        <end position="33"/>
    </location>
</feature>
<protein>
    <submittedName>
        <fullName evidence="3">CPBP family intramembrane metalloprotease</fullName>
    </submittedName>
</protein>
<name>A0ABT5MUS2_9BURK</name>
<evidence type="ECO:0000256" key="1">
    <source>
        <dbReference type="SAM" id="Phobius"/>
    </source>
</evidence>
<keyword evidence="3" id="KW-0645">Protease</keyword>
<evidence type="ECO:0000313" key="3">
    <source>
        <dbReference type="EMBL" id="MDD0837587.1"/>
    </source>
</evidence>
<keyword evidence="1" id="KW-1133">Transmembrane helix</keyword>
<comment type="caution">
    <text evidence="3">The sequence shown here is derived from an EMBL/GenBank/DDBJ whole genome shotgun (WGS) entry which is preliminary data.</text>
</comment>
<gene>
    <name evidence="3" type="ORF">PSQ40_03275</name>
</gene>
<feature type="transmembrane region" description="Helical" evidence="1">
    <location>
        <begin position="234"/>
        <end position="256"/>
    </location>
</feature>
<organism evidence="3 4">
    <name type="scientific">Curvibacter cyanobacteriorum</name>
    <dbReference type="NCBI Taxonomy" id="3026422"/>
    <lineage>
        <taxon>Bacteria</taxon>
        <taxon>Pseudomonadati</taxon>
        <taxon>Pseudomonadota</taxon>
        <taxon>Betaproteobacteria</taxon>
        <taxon>Burkholderiales</taxon>
        <taxon>Comamonadaceae</taxon>
        <taxon>Curvibacter</taxon>
    </lineage>
</organism>
<dbReference type="InterPro" id="IPR003675">
    <property type="entry name" value="Rce1/LyrA-like_dom"/>
</dbReference>
<reference evidence="3 4" key="1">
    <citation type="submission" date="2023-02" db="EMBL/GenBank/DDBJ databases">
        <title>Bacterial whole genomic sequence of Curvibacter sp. HBC61.</title>
        <authorList>
            <person name="Le V."/>
            <person name="Ko S.-R."/>
            <person name="Ahn C.-Y."/>
            <person name="Oh H.-M."/>
        </authorList>
    </citation>
    <scope>NUCLEOTIDE SEQUENCE [LARGE SCALE GENOMIC DNA]</scope>
    <source>
        <strain evidence="3 4">HBC61</strain>
    </source>
</reference>
<keyword evidence="3" id="KW-0378">Hydrolase</keyword>
<evidence type="ECO:0000313" key="4">
    <source>
        <dbReference type="Proteomes" id="UP001528673"/>
    </source>
</evidence>
<keyword evidence="4" id="KW-1185">Reference proteome</keyword>
<keyword evidence="1" id="KW-0472">Membrane</keyword>
<keyword evidence="1" id="KW-0812">Transmembrane</keyword>
<dbReference type="InterPro" id="IPR052710">
    <property type="entry name" value="CAAX_protease"/>
</dbReference>
<dbReference type="EMBL" id="JAQSIP010000001">
    <property type="protein sequence ID" value="MDD0837587.1"/>
    <property type="molecule type" value="Genomic_DNA"/>
</dbReference>
<feature type="transmembrane region" description="Helical" evidence="1">
    <location>
        <begin position="45"/>
        <end position="65"/>
    </location>
</feature>